<feature type="transmembrane region" description="Helical" evidence="1">
    <location>
        <begin position="12"/>
        <end position="32"/>
    </location>
</feature>
<dbReference type="EMBL" id="BK059095">
    <property type="protein sequence ID" value="DAE29580.1"/>
    <property type="molecule type" value="Genomic_DNA"/>
</dbReference>
<keyword evidence="1" id="KW-0812">Transmembrane</keyword>
<organism evidence="2">
    <name type="scientific">virus sp. ctkyY8</name>
    <dbReference type="NCBI Taxonomy" id="2827995"/>
    <lineage>
        <taxon>Viruses</taxon>
    </lineage>
</organism>
<sequence length="38" mass="4812">MHHWLSGYCWHIIFYNVLGYSIICFYFYNIYIEFIEIV</sequence>
<reference evidence="2" key="1">
    <citation type="journal article" date="2021" name="Proc. Natl. Acad. Sci. U.S.A.">
        <title>A Catalog of Tens of Thousands of Viruses from Human Metagenomes Reveals Hidden Associations with Chronic Diseases.</title>
        <authorList>
            <person name="Tisza M.J."/>
            <person name="Buck C.B."/>
        </authorList>
    </citation>
    <scope>NUCLEOTIDE SEQUENCE</scope>
    <source>
        <strain evidence="2">CtkyY8</strain>
    </source>
</reference>
<evidence type="ECO:0000256" key="1">
    <source>
        <dbReference type="SAM" id="Phobius"/>
    </source>
</evidence>
<name>A0A8S5RF24_9VIRU</name>
<accession>A0A8S5RF24</accession>
<proteinExistence type="predicted"/>
<evidence type="ECO:0000313" key="2">
    <source>
        <dbReference type="EMBL" id="DAE29580.1"/>
    </source>
</evidence>
<keyword evidence="1" id="KW-1133">Transmembrane helix</keyword>
<protein>
    <submittedName>
        <fullName evidence="2">Uncharacterized protein</fullName>
    </submittedName>
</protein>
<keyword evidence="1" id="KW-0472">Membrane</keyword>